<dbReference type="SMART" id="SM00408">
    <property type="entry name" value="IGc2"/>
    <property type="match status" value="1"/>
</dbReference>
<dbReference type="PROSITE" id="PS50835">
    <property type="entry name" value="IG_LIKE"/>
    <property type="match status" value="1"/>
</dbReference>
<dbReference type="SMART" id="SM00406">
    <property type="entry name" value="IGv"/>
    <property type="match status" value="1"/>
</dbReference>
<keyword evidence="2" id="KW-0472">Membrane</keyword>
<evidence type="ECO:0000256" key="1">
    <source>
        <dbReference type="ARBA" id="ARBA00004370"/>
    </source>
</evidence>
<dbReference type="GO" id="GO:0005102">
    <property type="term" value="F:signaling receptor binding"/>
    <property type="evidence" value="ECO:0007669"/>
    <property type="project" value="TreeGrafter"/>
</dbReference>
<feature type="chain" id="PRO_5044217104" description="Ig-like domain-containing protein" evidence="4">
    <location>
        <begin position="18"/>
        <end position="163"/>
    </location>
</feature>
<accession>A0AAZ1WVC7</accession>
<proteinExistence type="predicted"/>
<keyword evidence="7" id="KW-1185">Reference proteome</keyword>
<evidence type="ECO:0000256" key="2">
    <source>
        <dbReference type="ARBA" id="ARBA00023136"/>
    </source>
</evidence>
<dbReference type="Pfam" id="PF07686">
    <property type="entry name" value="V-set"/>
    <property type="match status" value="1"/>
</dbReference>
<dbReference type="PANTHER" id="PTHR24100">
    <property type="entry name" value="BUTYROPHILIN"/>
    <property type="match status" value="1"/>
</dbReference>
<evidence type="ECO:0000313" key="6">
    <source>
        <dbReference type="Ensembl" id="ENSOABP00000059417.1"/>
    </source>
</evidence>
<dbReference type="InterPro" id="IPR013106">
    <property type="entry name" value="Ig_V-set"/>
</dbReference>
<dbReference type="Ensembl" id="ENSOABT00000063525.1">
    <property type="protein sequence ID" value="ENSOABP00000059417.1"/>
    <property type="gene ID" value="ENSOABG00000031696.1"/>
</dbReference>
<evidence type="ECO:0000259" key="5">
    <source>
        <dbReference type="PROSITE" id="PS50835"/>
    </source>
</evidence>
<evidence type="ECO:0000256" key="4">
    <source>
        <dbReference type="SAM" id="SignalP"/>
    </source>
</evidence>
<reference evidence="7" key="1">
    <citation type="submission" date="2020-03" db="EMBL/GenBank/DDBJ databases">
        <title>Evolution of repeat sequences and sex chromosomes of tilapia species revealed by chromosome-level genomes.</title>
        <authorList>
            <person name="Xu L."/>
            <person name="Tao W."/>
            <person name="Wang D."/>
            <person name="Zhou Q."/>
        </authorList>
    </citation>
    <scope>NUCLEOTIDE SEQUENCE [LARGE SCALE GENOMIC DNA]</scope>
    <source>
        <strain evidence="7">Israel</strain>
    </source>
</reference>
<organism evidence="6 7">
    <name type="scientific">Oreochromis aureus</name>
    <name type="common">Israeli tilapia</name>
    <name type="synonym">Chromis aureus</name>
    <dbReference type="NCBI Taxonomy" id="47969"/>
    <lineage>
        <taxon>Eukaryota</taxon>
        <taxon>Metazoa</taxon>
        <taxon>Chordata</taxon>
        <taxon>Craniata</taxon>
        <taxon>Vertebrata</taxon>
        <taxon>Euteleostomi</taxon>
        <taxon>Actinopterygii</taxon>
        <taxon>Neopterygii</taxon>
        <taxon>Teleostei</taxon>
        <taxon>Neoteleostei</taxon>
        <taxon>Acanthomorphata</taxon>
        <taxon>Ovalentaria</taxon>
        <taxon>Cichlomorphae</taxon>
        <taxon>Cichliformes</taxon>
        <taxon>Cichlidae</taxon>
        <taxon>African cichlids</taxon>
        <taxon>Pseudocrenilabrinae</taxon>
        <taxon>Oreochromini</taxon>
        <taxon>Oreochromis</taxon>
    </lineage>
</organism>
<dbReference type="InterPro" id="IPR036179">
    <property type="entry name" value="Ig-like_dom_sf"/>
</dbReference>
<evidence type="ECO:0000256" key="3">
    <source>
        <dbReference type="ARBA" id="ARBA00023319"/>
    </source>
</evidence>
<protein>
    <recommendedName>
        <fullName evidence="5">Ig-like domain-containing protein</fullName>
    </recommendedName>
</protein>
<dbReference type="SUPFAM" id="SSF48726">
    <property type="entry name" value="Immunoglobulin"/>
    <property type="match status" value="1"/>
</dbReference>
<sequence>YAVIIMYVISCVGLTVSDQETITAKSGQNVTLTCRAPNNNIGVIEWSRADLKEDEYVLLYRDGHLDQDHQHPSFKNRSDLDSSMTGGDASVNMKNVSVSDMGIYKCEITTSKMSSGKKVLNEFNLTVTDTGGFVKVEDSALTAQLFIRPRFTPQRYNVGLSLR</sequence>
<reference evidence="6" key="3">
    <citation type="submission" date="2025-09" db="UniProtKB">
        <authorList>
            <consortium name="Ensembl"/>
        </authorList>
    </citation>
    <scope>IDENTIFICATION</scope>
</reference>
<reference evidence="6" key="2">
    <citation type="submission" date="2025-08" db="UniProtKB">
        <authorList>
            <consortium name="Ensembl"/>
        </authorList>
    </citation>
    <scope>IDENTIFICATION</scope>
</reference>
<keyword evidence="4" id="KW-0732">Signal</keyword>
<dbReference type="InterPro" id="IPR003598">
    <property type="entry name" value="Ig_sub2"/>
</dbReference>
<dbReference type="AlphaFoldDB" id="A0AAZ1WVC7"/>
<dbReference type="InterPro" id="IPR050504">
    <property type="entry name" value="IgSF_BTN/MOG"/>
</dbReference>
<dbReference type="GO" id="GO:0050852">
    <property type="term" value="P:T cell receptor signaling pathway"/>
    <property type="evidence" value="ECO:0007669"/>
    <property type="project" value="TreeGrafter"/>
</dbReference>
<dbReference type="InterPro" id="IPR003599">
    <property type="entry name" value="Ig_sub"/>
</dbReference>
<dbReference type="GO" id="GO:0001817">
    <property type="term" value="P:regulation of cytokine production"/>
    <property type="evidence" value="ECO:0007669"/>
    <property type="project" value="TreeGrafter"/>
</dbReference>
<feature type="domain" description="Ig-like" evidence="5">
    <location>
        <begin position="27"/>
        <end position="126"/>
    </location>
</feature>
<dbReference type="InterPro" id="IPR013783">
    <property type="entry name" value="Ig-like_fold"/>
</dbReference>
<dbReference type="Proteomes" id="UP000472276">
    <property type="component" value="Unassembled WGS sequence"/>
</dbReference>
<keyword evidence="3" id="KW-0393">Immunoglobulin domain</keyword>
<dbReference type="SMART" id="SM00409">
    <property type="entry name" value="IG"/>
    <property type="match status" value="1"/>
</dbReference>
<evidence type="ECO:0000313" key="7">
    <source>
        <dbReference type="Proteomes" id="UP000472276"/>
    </source>
</evidence>
<dbReference type="PANTHER" id="PTHR24100:SF151">
    <property type="entry name" value="ICOS LIGAND"/>
    <property type="match status" value="1"/>
</dbReference>
<comment type="subcellular location">
    <subcellularLocation>
        <location evidence="1">Membrane</location>
    </subcellularLocation>
</comment>
<feature type="signal peptide" evidence="4">
    <location>
        <begin position="1"/>
        <end position="17"/>
    </location>
</feature>
<dbReference type="Gene3D" id="2.60.40.10">
    <property type="entry name" value="Immunoglobulins"/>
    <property type="match status" value="1"/>
</dbReference>
<dbReference type="GO" id="GO:0009897">
    <property type="term" value="C:external side of plasma membrane"/>
    <property type="evidence" value="ECO:0007669"/>
    <property type="project" value="TreeGrafter"/>
</dbReference>
<dbReference type="InterPro" id="IPR007110">
    <property type="entry name" value="Ig-like_dom"/>
</dbReference>
<name>A0AAZ1WVC7_OREAU</name>